<accession>A0A3N5CJM2</accession>
<name>A0A3N5CJM2_9BACL</name>
<sequence length="445" mass="48870">MNKRVILVGFTLFAIFFGAGNLIFPPEVGSKSGTAFIFAIIGFIFTGVGLPLLGIMAGAVNKSGYRGAFKEIHPLFSLIFLMAIYLTIGPFFAIPRTATTSYEMALLPYLNTPSNISLLIFTILYFVVTLLLALFPNNLVDKVGKYLTPTMLIIIVVLLILSIANLFGVKTQSIDSSYEQVNPFFKGFTEGYLTMDAIAAIAFSTIVLGNIKSDFPNITEKKLFKLTFKASMVAASLLGIIYFAFSFVGNKYSFSSQELSLIQDENQNMGAIILTGITDQLFGSFGPIVLGGLVTLACLTTSVGLIVAVSNFFHDIFSKIPYKTYVIMFTLISFILSNQGLEAVIKTSIPVLLLLYPIGMSLILIILLTKFINIPTNAVRITTALVVLISLLTVLNTQFGIVEWINILPLAKESMGWFIPMIVTLIISTLIFKQINNTHYFLKDE</sequence>
<dbReference type="AlphaFoldDB" id="A0A3N5CJM2"/>
<feature type="transmembrane region" description="Helical" evidence="9">
    <location>
        <begin position="5"/>
        <end position="24"/>
    </location>
</feature>
<feature type="transmembrane region" description="Helical" evidence="9">
    <location>
        <begin position="325"/>
        <end position="345"/>
    </location>
</feature>
<dbReference type="OrthoDB" id="9783920at2"/>
<keyword evidence="5 9" id="KW-0812">Transmembrane</keyword>
<keyword evidence="3 9" id="KW-0813">Transport</keyword>
<keyword evidence="8 9" id="KW-0472">Membrane</keyword>
<dbReference type="Pfam" id="PF05525">
    <property type="entry name" value="Branch_AA_trans"/>
    <property type="match status" value="1"/>
</dbReference>
<dbReference type="GO" id="GO:0015818">
    <property type="term" value="P:isoleucine transport"/>
    <property type="evidence" value="ECO:0007669"/>
    <property type="project" value="TreeGrafter"/>
</dbReference>
<organism evidence="10 11">
    <name type="scientific">Abyssicoccus albus</name>
    <dbReference type="NCBI Taxonomy" id="1817405"/>
    <lineage>
        <taxon>Bacteria</taxon>
        <taxon>Bacillati</taxon>
        <taxon>Bacillota</taxon>
        <taxon>Bacilli</taxon>
        <taxon>Bacillales</taxon>
        <taxon>Abyssicoccaceae</taxon>
    </lineage>
</organism>
<gene>
    <name evidence="10" type="ORF">EDD62_0608</name>
</gene>
<dbReference type="GO" id="GO:0015190">
    <property type="term" value="F:L-leucine transmembrane transporter activity"/>
    <property type="evidence" value="ECO:0007669"/>
    <property type="project" value="TreeGrafter"/>
</dbReference>
<dbReference type="EMBL" id="RKRK01000002">
    <property type="protein sequence ID" value="RPF57971.1"/>
    <property type="molecule type" value="Genomic_DNA"/>
</dbReference>
<feature type="transmembrane region" description="Helical" evidence="9">
    <location>
        <begin position="146"/>
        <end position="167"/>
    </location>
</feature>
<evidence type="ECO:0000256" key="2">
    <source>
        <dbReference type="ARBA" id="ARBA00008540"/>
    </source>
</evidence>
<dbReference type="InterPro" id="IPR004685">
    <property type="entry name" value="Brnchd-chn_aa_trnsp_Livcs"/>
</dbReference>
<feature type="transmembrane region" description="Helical" evidence="9">
    <location>
        <begin position="351"/>
        <end position="369"/>
    </location>
</feature>
<feature type="transmembrane region" description="Helical" evidence="9">
    <location>
        <begin position="114"/>
        <end position="134"/>
    </location>
</feature>
<evidence type="ECO:0000313" key="10">
    <source>
        <dbReference type="EMBL" id="RPF57971.1"/>
    </source>
</evidence>
<feature type="transmembrane region" description="Helical" evidence="9">
    <location>
        <begin position="288"/>
        <end position="313"/>
    </location>
</feature>
<evidence type="ECO:0000313" key="11">
    <source>
        <dbReference type="Proteomes" id="UP000277108"/>
    </source>
</evidence>
<dbReference type="PANTHER" id="PTHR30588">
    <property type="entry name" value="BRANCHED-CHAIN AMINO ACID TRANSPORT SYSTEM 2 CARRIER PROTEIN"/>
    <property type="match status" value="1"/>
</dbReference>
<dbReference type="GO" id="GO:0005886">
    <property type="term" value="C:plasma membrane"/>
    <property type="evidence" value="ECO:0007669"/>
    <property type="project" value="UniProtKB-SubCell"/>
</dbReference>
<dbReference type="PANTHER" id="PTHR30588:SF7">
    <property type="entry name" value="BRANCHED-CHAIN AMINO ACID CARRIER PROTEIN SAOUHSC_01411-RELATED"/>
    <property type="match status" value="1"/>
</dbReference>
<dbReference type="Proteomes" id="UP000277108">
    <property type="component" value="Unassembled WGS sequence"/>
</dbReference>
<comment type="function">
    <text evidence="9">Component of the transport system for branched-chain amino acids.</text>
</comment>
<evidence type="ECO:0000256" key="3">
    <source>
        <dbReference type="ARBA" id="ARBA00022448"/>
    </source>
</evidence>
<feature type="transmembrane region" description="Helical" evidence="9">
    <location>
        <begin position="192"/>
        <end position="211"/>
    </location>
</feature>
<proteinExistence type="inferred from homology"/>
<protein>
    <recommendedName>
        <fullName evidence="9">Branched-chain amino acid transport system carrier protein</fullName>
    </recommendedName>
</protein>
<keyword evidence="11" id="KW-1185">Reference proteome</keyword>
<feature type="transmembrane region" description="Helical" evidence="9">
    <location>
        <begin position="72"/>
        <end position="94"/>
    </location>
</feature>
<comment type="similarity">
    <text evidence="2 9">Belongs to the branched chain amino acid transporter family.</text>
</comment>
<dbReference type="GO" id="GO:0015188">
    <property type="term" value="F:L-isoleucine transmembrane transporter activity"/>
    <property type="evidence" value="ECO:0007669"/>
    <property type="project" value="TreeGrafter"/>
</dbReference>
<feature type="transmembrane region" description="Helical" evidence="9">
    <location>
        <begin position="36"/>
        <end position="60"/>
    </location>
</feature>
<dbReference type="RefSeq" id="WP_123807476.1">
    <property type="nucleotide sequence ID" value="NZ_RKRK01000002.1"/>
</dbReference>
<feature type="transmembrane region" description="Helical" evidence="9">
    <location>
        <begin position="381"/>
        <end position="402"/>
    </location>
</feature>
<comment type="subcellular location">
    <subcellularLocation>
        <location evidence="1 9">Cell membrane</location>
        <topology evidence="1 9">Multi-pass membrane protein</topology>
    </subcellularLocation>
</comment>
<keyword evidence="7 9" id="KW-1133">Transmembrane helix</keyword>
<evidence type="ECO:0000256" key="7">
    <source>
        <dbReference type="ARBA" id="ARBA00022989"/>
    </source>
</evidence>
<comment type="caution">
    <text evidence="10">The sequence shown here is derived from an EMBL/GenBank/DDBJ whole genome shotgun (WGS) entry which is preliminary data.</text>
</comment>
<evidence type="ECO:0000256" key="6">
    <source>
        <dbReference type="ARBA" id="ARBA00022970"/>
    </source>
</evidence>
<feature type="transmembrane region" description="Helical" evidence="9">
    <location>
        <begin position="223"/>
        <end position="245"/>
    </location>
</feature>
<evidence type="ECO:0000256" key="9">
    <source>
        <dbReference type="RuleBase" id="RU362122"/>
    </source>
</evidence>
<dbReference type="NCBIfam" id="TIGR00796">
    <property type="entry name" value="livcs"/>
    <property type="match status" value="1"/>
</dbReference>
<reference evidence="10 11" key="1">
    <citation type="submission" date="2018-11" db="EMBL/GenBank/DDBJ databases">
        <title>Genomic Encyclopedia of Type Strains, Phase IV (KMG-IV): sequencing the most valuable type-strain genomes for metagenomic binning, comparative biology and taxonomic classification.</title>
        <authorList>
            <person name="Goeker M."/>
        </authorList>
    </citation>
    <scope>NUCLEOTIDE SEQUENCE [LARGE SCALE GENOMIC DNA]</scope>
    <source>
        <strain evidence="10 11">DSM 29158</strain>
    </source>
</reference>
<dbReference type="GO" id="GO:0015820">
    <property type="term" value="P:L-leucine transport"/>
    <property type="evidence" value="ECO:0007669"/>
    <property type="project" value="TreeGrafter"/>
</dbReference>
<evidence type="ECO:0000256" key="8">
    <source>
        <dbReference type="ARBA" id="ARBA00023136"/>
    </source>
</evidence>
<evidence type="ECO:0000256" key="4">
    <source>
        <dbReference type="ARBA" id="ARBA00022475"/>
    </source>
</evidence>
<evidence type="ECO:0000256" key="1">
    <source>
        <dbReference type="ARBA" id="ARBA00004651"/>
    </source>
</evidence>
<keyword evidence="6 9" id="KW-0029">Amino-acid transport</keyword>
<evidence type="ECO:0000256" key="5">
    <source>
        <dbReference type="ARBA" id="ARBA00022692"/>
    </source>
</evidence>
<keyword evidence="4" id="KW-1003">Cell membrane</keyword>
<feature type="transmembrane region" description="Helical" evidence="9">
    <location>
        <begin position="414"/>
        <end position="432"/>
    </location>
</feature>
<dbReference type="GO" id="GO:0005304">
    <property type="term" value="F:L-valine transmembrane transporter activity"/>
    <property type="evidence" value="ECO:0007669"/>
    <property type="project" value="TreeGrafter"/>
</dbReference>